<dbReference type="Pfam" id="PF00668">
    <property type="entry name" value="Condensation"/>
    <property type="match status" value="1"/>
</dbReference>
<dbReference type="SUPFAM" id="SSF52777">
    <property type="entry name" value="CoA-dependent acyltransferases"/>
    <property type="match status" value="1"/>
</dbReference>
<proteinExistence type="predicted"/>
<feature type="non-terminal residue" evidence="2">
    <location>
        <position position="225"/>
    </location>
</feature>
<name>X0WL67_9ZZZZ</name>
<dbReference type="EMBL" id="BARS01032066">
    <property type="protein sequence ID" value="GAG25248.1"/>
    <property type="molecule type" value="Genomic_DNA"/>
</dbReference>
<accession>X0WL67</accession>
<reference evidence="2" key="1">
    <citation type="journal article" date="2014" name="Front. Microbiol.">
        <title>High frequency of phylogenetically diverse reductive dehalogenase-homologous genes in deep subseafloor sedimentary metagenomes.</title>
        <authorList>
            <person name="Kawai M."/>
            <person name="Futagami T."/>
            <person name="Toyoda A."/>
            <person name="Takaki Y."/>
            <person name="Nishi S."/>
            <person name="Hori S."/>
            <person name="Arai W."/>
            <person name="Tsubouchi T."/>
            <person name="Morono Y."/>
            <person name="Uchiyama I."/>
            <person name="Ito T."/>
            <person name="Fujiyama A."/>
            <person name="Inagaki F."/>
            <person name="Takami H."/>
        </authorList>
    </citation>
    <scope>NUCLEOTIDE SEQUENCE</scope>
    <source>
        <strain evidence="2">Expedition CK06-06</strain>
    </source>
</reference>
<feature type="domain" description="Condensation" evidence="1">
    <location>
        <begin position="30"/>
        <end position="158"/>
    </location>
</feature>
<protein>
    <recommendedName>
        <fullName evidence="1">Condensation domain-containing protein</fullName>
    </recommendedName>
</protein>
<gene>
    <name evidence="2" type="ORF">S01H1_49815</name>
</gene>
<dbReference type="AlphaFoldDB" id="X0WL67"/>
<evidence type="ECO:0000259" key="1">
    <source>
        <dbReference type="Pfam" id="PF00668"/>
    </source>
</evidence>
<dbReference type="Gene3D" id="3.30.559.10">
    <property type="entry name" value="Chloramphenicol acetyltransferase-like domain"/>
    <property type="match status" value="1"/>
</dbReference>
<evidence type="ECO:0000313" key="2">
    <source>
        <dbReference type="EMBL" id="GAG25248.1"/>
    </source>
</evidence>
<dbReference type="GO" id="GO:0003824">
    <property type="term" value="F:catalytic activity"/>
    <property type="evidence" value="ECO:0007669"/>
    <property type="project" value="InterPro"/>
</dbReference>
<comment type="caution">
    <text evidence="2">The sequence shown here is derived from an EMBL/GenBank/DDBJ whole genome shotgun (WGS) entry which is preliminary data.</text>
</comment>
<dbReference type="InterPro" id="IPR001242">
    <property type="entry name" value="Condensation_dom"/>
</dbReference>
<dbReference type="InterPro" id="IPR023213">
    <property type="entry name" value="CAT-like_dom_sf"/>
</dbReference>
<organism evidence="2">
    <name type="scientific">marine sediment metagenome</name>
    <dbReference type="NCBI Taxonomy" id="412755"/>
    <lineage>
        <taxon>unclassified sequences</taxon>
        <taxon>metagenomes</taxon>
        <taxon>ecological metagenomes</taxon>
    </lineage>
</organism>
<sequence length="225" mass="26005">MKRPGRSIPLNCVDKCELALDDINEPALIHAILNLEGEIDPVRLNQAISSAQEAHPIMRTILRSKRFRLFREIQEDFGEGVLTVQDLAELQDANYKRYLSEWMNQPMDIRKGFPFRALLFKKNDAESSLVFTFHHSATDGLRGVIFIRKVIESYNNEVSKVSKSSEDIRISRKGDELLDFAHSQRSKVEHYYMKMISSLFHRFVIAAYPPPTRVFHDKSGHSKEL</sequence>